<gene>
    <name evidence="1" type="ORF">EJ05DRAFT_499965</name>
</gene>
<dbReference type="RefSeq" id="XP_033600895.1">
    <property type="nucleotide sequence ID" value="XM_033746924.1"/>
</dbReference>
<dbReference type="Gene3D" id="3.40.50.150">
    <property type="entry name" value="Vaccinia Virus protein VP39"/>
    <property type="match status" value="1"/>
</dbReference>
<keyword evidence="2" id="KW-1185">Reference proteome</keyword>
<dbReference type="GeneID" id="54487978"/>
<dbReference type="PANTHER" id="PTHR43591">
    <property type="entry name" value="METHYLTRANSFERASE"/>
    <property type="match status" value="1"/>
</dbReference>
<sequence>MSTQEQARQDGDTYGLQRNTPSSIRLNAQHYIWKDAVGGNLHSRIAVNNASTTRVADIGTGTGIWMHDMKREYPAIQIDGFDISLEQAPHPAWLPPDIRLHKLDVTKAIPDEFCEQFDIIHLRLFLAVVQDNDASPIIRNLISMLKPGGWLQWAEHPFQDLGDVRVEAPSPDVSSTAMQAYLDLAQAGSDKKWAWVPKLPRTFSSLGLIDVESSSPPSKPYTWLYSTQLIMGAVLEISYQILDNSTPESKGPVMRRIIEAACGDMRNGVYLTYSPLVVIGRKRL</sequence>
<protein>
    <submittedName>
        <fullName evidence="1">S-adenosyl-L-methionine-dependent methyltransferase</fullName>
    </submittedName>
</protein>
<keyword evidence="1" id="KW-0489">Methyltransferase</keyword>
<name>A0A6A6W8U2_9PEZI</name>
<dbReference type="Pfam" id="PF13489">
    <property type="entry name" value="Methyltransf_23"/>
    <property type="match status" value="1"/>
</dbReference>
<reference evidence="1" key="1">
    <citation type="journal article" date="2020" name="Stud. Mycol.">
        <title>101 Dothideomycetes genomes: a test case for predicting lifestyles and emergence of pathogens.</title>
        <authorList>
            <person name="Haridas S."/>
            <person name="Albert R."/>
            <person name="Binder M."/>
            <person name="Bloem J."/>
            <person name="Labutti K."/>
            <person name="Salamov A."/>
            <person name="Andreopoulos B."/>
            <person name="Baker S."/>
            <person name="Barry K."/>
            <person name="Bills G."/>
            <person name="Bluhm B."/>
            <person name="Cannon C."/>
            <person name="Castanera R."/>
            <person name="Culley D."/>
            <person name="Daum C."/>
            <person name="Ezra D."/>
            <person name="Gonzalez J."/>
            <person name="Henrissat B."/>
            <person name="Kuo A."/>
            <person name="Liang C."/>
            <person name="Lipzen A."/>
            <person name="Lutzoni F."/>
            <person name="Magnuson J."/>
            <person name="Mondo S."/>
            <person name="Nolan M."/>
            <person name="Ohm R."/>
            <person name="Pangilinan J."/>
            <person name="Park H.-J."/>
            <person name="Ramirez L."/>
            <person name="Alfaro M."/>
            <person name="Sun H."/>
            <person name="Tritt A."/>
            <person name="Yoshinaga Y."/>
            <person name="Zwiers L.-H."/>
            <person name="Turgeon B."/>
            <person name="Goodwin S."/>
            <person name="Spatafora J."/>
            <person name="Crous P."/>
            <person name="Grigoriev I."/>
        </authorList>
    </citation>
    <scope>NUCLEOTIDE SEQUENCE</scope>
    <source>
        <strain evidence="1">CBS 121739</strain>
    </source>
</reference>
<accession>A0A6A6W8U2</accession>
<evidence type="ECO:0000313" key="2">
    <source>
        <dbReference type="Proteomes" id="UP000799437"/>
    </source>
</evidence>
<dbReference type="SUPFAM" id="SSF53335">
    <property type="entry name" value="S-adenosyl-L-methionine-dependent methyltransferases"/>
    <property type="match status" value="1"/>
</dbReference>
<dbReference type="Proteomes" id="UP000799437">
    <property type="component" value="Unassembled WGS sequence"/>
</dbReference>
<keyword evidence="1" id="KW-0808">Transferase</keyword>
<dbReference type="AlphaFoldDB" id="A0A6A6W8U2"/>
<dbReference type="OrthoDB" id="417697at2759"/>
<evidence type="ECO:0000313" key="1">
    <source>
        <dbReference type="EMBL" id="KAF2758444.1"/>
    </source>
</evidence>
<dbReference type="EMBL" id="ML996571">
    <property type="protein sequence ID" value="KAF2758444.1"/>
    <property type="molecule type" value="Genomic_DNA"/>
</dbReference>
<dbReference type="CDD" id="cd02440">
    <property type="entry name" value="AdoMet_MTases"/>
    <property type="match status" value="1"/>
</dbReference>
<dbReference type="GO" id="GO:0032259">
    <property type="term" value="P:methylation"/>
    <property type="evidence" value="ECO:0007669"/>
    <property type="project" value="UniProtKB-KW"/>
</dbReference>
<dbReference type="InterPro" id="IPR029063">
    <property type="entry name" value="SAM-dependent_MTases_sf"/>
</dbReference>
<dbReference type="GO" id="GO:0008168">
    <property type="term" value="F:methyltransferase activity"/>
    <property type="evidence" value="ECO:0007669"/>
    <property type="project" value="UniProtKB-KW"/>
</dbReference>
<organism evidence="1 2">
    <name type="scientific">Pseudovirgaria hyperparasitica</name>
    <dbReference type="NCBI Taxonomy" id="470096"/>
    <lineage>
        <taxon>Eukaryota</taxon>
        <taxon>Fungi</taxon>
        <taxon>Dikarya</taxon>
        <taxon>Ascomycota</taxon>
        <taxon>Pezizomycotina</taxon>
        <taxon>Dothideomycetes</taxon>
        <taxon>Dothideomycetes incertae sedis</taxon>
        <taxon>Acrospermales</taxon>
        <taxon>Acrospermaceae</taxon>
        <taxon>Pseudovirgaria</taxon>
    </lineage>
</organism>
<dbReference type="PANTHER" id="PTHR43591:SF96">
    <property type="entry name" value="PUTATIVE-RELATED"/>
    <property type="match status" value="1"/>
</dbReference>
<proteinExistence type="predicted"/>